<evidence type="ECO:0000313" key="5">
    <source>
        <dbReference type="EMBL" id="RXM94018.1"/>
    </source>
</evidence>
<feature type="domain" description="C2" evidence="4">
    <location>
        <begin position="7"/>
        <end position="132"/>
    </location>
</feature>
<accession>A0A444V0Y7</accession>
<dbReference type="SMART" id="SM00239">
    <property type="entry name" value="C2"/>
    <property type="match status" value="1"/>
</dbReference>
<keyword evidence="2" id="KW-0967">Endosome</keyword>
<keyword evidence="6" id="KW-1185">Reference proteome</keyword>
<dbReference type="AlphaFoldDB" id="A0A444V0Y7"/>
<protein>
    <submittedName>
        <fullName evidence="5">Rab11 family-interacting protein 2</fullName>
    </submittedName>
</protein>
<evidence type="ECO:0000256" key="2">
    <source>
        <dbReference type="ARBA" id="ARBA00022753"/>
    </source>
</evidence>
<sequence>MEHETRARTDTGLDVLEEEQRWSPTHINVTVLRAKGLRAKGKNGYSNPYTIIQLGKEKYRTTVAEKTVEPKWNEECTIRLPPVLDNSRKNTLKLTVMHHSNRLGIPDKFLGRVVFPIAGLFEDKLTRRNKWFPLCSMPNKKAKDRGQLQLAFLFIGMTGNQQEPLQQKQPHPLSANLNIKASWMKYGALSEPCCPHSILMKVETLLLLVGEAARCHVTSEAMALGIQPMRLSRADAGRKKPRQPQKTAPSQRRNHLPHSHPTKAAAKPPSHGGQEA</sequence>
<dbReference type="GO" id="GO:0055037">
    <property type="term" value="C:recycling endosome"/>
    <property type="evidence" value="ECO:0007669"/>
    <property type="project" value="UniProtKB-SubCell"/>
</dbReference>
<feature type="region of interest" description="Disordered" evidence="3">
    <location>
        <begin position="230"/>
        <end position="276"/>
    </location>
</feature>
<evidence type="ECO:0000313" key="6">
    <source>
        <dbReference type="Proteomes" id="UP000289886"/>
    </source>
</evidence>
<dbReference type="GO" id="GO:0045055">
    <property type="term" value="P:regulated exocytosis"/>
    <property type="evidence" value="ECO:0007669"/>
    <property type="project" value="TreeGrafter"/>
</dbReference>
<reference evidence="5 6" key="1">
    <citation type="submission" date="2019-01" db="EMBL/GenBank/DDBJ databases">
        <title>Draft Genome and Complete Hox-Cluster Characterization of the Sterlet Sturgeon (Acipenser ruthenus).</title>
        <authorList>
            <person name="Wei Q."/>
        </authorList>
    </citation>
    <scope>NUCLEOTIDE SEQUENCE [LARGE SCALE GENOMIC DNA]</scope>
    <source>
        <strain evidence="5">WHYD16114868_AA</strain>
        <tissue evidence="5">Blood</tissue>
    </source>
</reference>
<dbReference type="PROSITE" id="PS50004">
    <property type="entry name" value="C2"/>
    <property type="match status" value="1"/>
</dbReference>
<dbReference type="InterPro" id="IPR000008">
    <property type="entry name" value="C2_dom"/>
</dbReference>
<organism evidence="5 6">
    <name type="scientific">Acipenser ruthenus</name>
    <name type="common">Sterlet sturgeon</name>
    <dbReference type="NCBI Taxonomy" id="7906"/>
    <lineage>
        <taxon>Eukaryota</taxon>
        <taxon>Metazoa</taxon>
        <taxon>Chordata</taxon>
        <taxon>Craniata</taxon>
        <taxon>Vertebrata</taxon>
        <taxon>Euteleostomi</taxon>
        <taxon>Actinopterygii</taxon>
        <taxon>Chondrostei</taxon>
        <taxon>Acipenseriformes</taxon>
        <taxon>Acipenseridae</taxon>
        <taxon>Acipenser</taxon>
    </lineage>
</organism>
<dbReference type="SUPFAM" id="SSF49562">
    <property type="entry name" value="C2 domain (Calcium/lipid-binding domain, CaLB)"/>
    <property type="match status" value="1"/>
</dbReference>
<dbReference type="GO" id="GO:0031267">
    <property type="term" value="F:small GTPase binding"/>
    <property type="evidence" value="ECO:0007669"/>
    <property type="project" value="InterPro"/>
</dbReference>
<comment type="subcellular location">
    <subcellularLocation>
        <location evidence="1">Recycling endosome</location>
    </subcellularLocation>
</comment>
<comment type="caution">
    <text evidence="5">The sequence shown here is derived from an EMBL/GenBank/DDBJ whole genome shotgun (WGS) entry which is preliminary data.</text>
</comment>
<gene>
    <name evidence="5" type="ORF">EOD39_18456</name>
</gene>
<evidence type="ECO:0000256" key="1">
    <source>
        <dbReference type="ARBA" id="ARBA00004172"/>
    </source>
</evidence>
<dbReference type="PANTHER" id="PTHR15746:SF23">
    <property type="entry name" value="RAB11 INTERACTING PROTEIN, ISOFORM A"/>
    <property type="match status" value="1"/>
</dbReference>
<evidence type="ECO:0000256" key="3">
    <source>
        <dbReference type="SAM" id="MobiDB-lite"/>
    </source>
</evidence>
<dbReference type="Pfam" id="PF00168">
    <property type="entry name" value="C2"/>
    <property type="match status" value="1"/>
</dbReference>
<evidence type="ECO:0000259" key="4">
    <source>
        <dbReference type="PROSITE" id="PS50004"/>
    </source>
</evidence>
<dbReference type="Gene3D" id="2.60.40.150">
    <property type="entry name" value="C2 domain"/>
    <property type="match status" value="1"/>
</dbReference>
<dbReference type="InterPro" id="IPR035892">
    <property type="entry name" value="C2_domain_sf"/>
</dbReference>
<dbReference type="InterPro" id="IPR037789">
    <property type="entry name" value="FIP_classI"/>
</dbReference>
<feature type="compositionally biased region" description="Basic residues" evidence="3">
    <location>
        <begin position="252"/>
        <end position="261"/>
    </location>
</feature>
<dbReference type="EMBL" id="SCEB01003865">
    <property type="protein sequence ID" value="RXM94018.1"/>
    <property type="molecule type" value="Genomic_DNA"/>
</dbReference>
<name>A0A444V0Y7_ACIRT</name>
<dbReference type="Proteomes" id="UP000289886">
    <property type="component" value="Unassembled WGS sequence"/>
</dbReference>
<dbReference type="PANTHER" id="PTHR15746">
    <property type="entry name" value="RAB11-RELATED"/>
    <property type="match status" value="1"/>
</dbReference>
<proteinExistence type="predicted"/>